<evidence type="ECO:0000313" key="2">
    <source>
        <dbReference type="EMBL" id="OJA09089.1"/>
    </source>
</evidence>
<organism evidence="2 3">
    <name type="scientific">Rhizopogon vesiculosus</name>
    <dbReference type="NCBI Taxonomy" id="180088"/>
    <lineage>
        <taxon>Eukaryota</taxon>
        <taxon>Fungi</taxon>
        <taxon>Dikarya</taxon>
        <taxon>Basidiomycota</taxon>
        <taxon>Agaricomycotina</taxon>
        <taxon>Agaricomycetes</taxon>
        <taxon>Agaricomycetidae</taxon>
        <taxon>Boletales</taxon>
        <taxon>Suillineae</taxon>
        <taxon>Rhizopogonaceae</taxon>
        <taxon>Rhizopogon</taxon>
    </lineage>
</organism>
<name>A0A1J8Q5Y6_9AGAM</name>
<comment type="caution">
    <text evidence="2">The sequence shown here is derived from an EMBL/GenBank/DDBJ whole genome shotgun (WGS) entry which is preliminary data.</text>
</comment>
<evidence type="ECO:0000256" key="1">
    <source>
        <dbReference type="SAM" id="MobiDB-lite"/>
    </source>
</evidence>
<dbReference type="Proteomes" id="UP000183567">
    <property type="component" value="Unassembled WGS sequence"/>
</dbReference>
<sequence length="99" mass="11138">MLESSSIMACTGMKTVAPPFTSVLVLFRTRVGHNIQSRRALRYKSNKQFKLRRTTQTDSASLVWSELLPPVGKHIAGLPVSSVENGRERARRRREKGSI</sequence>
<feature type="non-terminal residue" evidence="2">
    <location>
        <position position="99"/>
    </location>
</feature>
<reference evidence="2 3" key="1">
    <citation type="submission" date="2016-03" db="EMBL/GenBank/DDBJ databases">
        <title>Comparative genomics of the ectomycorrhizal sister species Rhizopogon vinicolor and Rhizopogon vesiculosus (Basidiomycota: Boletales) reveals a divergence of the mating type B locus.</title>
        <authorList>
            <person name="Mujic A.B."/>
            <person name="Kuo A."/>
            <person name="Tritt A."/>
            <person name="Lipzen A."/>
            <person name="Chen C."/>
            <person name="Johnson J."/>
            <person name="Sharma A."/>
            <person name="Barry K."/>
            <person name="Grigoriev I.V."/>
            <person name="Spatafora J.W."/>
        </authorList>
    </citation>
    <scope>NUCLEOTIDE SEQUENCE [LARGE SCALE GENOMIC DNA]</scope>
    <source>
        <strain evidence="2 3">AM-OR11-056</strain>
    </source>
</reference>
<dbReference type="AlphaFoldDB" id="A0A1J8Q5Y6"/>
<gene>
    <name evidence="2" type="ORF">AZE42_10818</name>
</gene>
<feature type="region of interest" description="Disordered" evidence="1">
    <location>
        <begin position="80"/>
        <end position="99"/>
    </location>
</feature>
<proteinExistence type="predicted"/>
<protein>
    <submittedName>
        <fullName evidence="2">Uncharacterized protein</fullName>
    </submittedName>
</protein>
<accession>A0A1J8Q5Y6</accession>
<keyword evidence="3" id="KW-1185">Reference proteome</keyword>
<evidence type="ECO:0000313" key="3">
    <source>
        <dbReference type="Proteomes" id="UP000183567"/>
    </source>
</evidence>
<feature type="compositionally biased region" description="Basic residues" evidence="1">
    <location>
        <begin position="89"/>
        <end position="99"/>
    </location>
</feature>
<dbReference type="EMBL" id="LVVM01006020">
    <property type="protein sequence ID" value="OJA09089.1"/>
    <property type="molecule type" value="Genomic_DNA"/>
</dbReference>